<dbReference type="PANTHER" id="PTHR43213:SF5">
    <property type="entry name" value="BIFUNCTIONAL DTTP_UTP PYROPHOSPHATASE_METHYLTRANSFERASE PROTEIN-RELATED"/>
    <property type="match status" value="1"/>
</dbReference>
<dbReference type="Proteomes" id="UP000282438">
    <property type="component" value="Chromosome"/>
</dbReference>
<dbReference type="PIRSF" id="PIRSF006305">
    <property type="entry name" value="Maf"/>
    <property type="match status" value="1"/>
</dbReference>
<dbReference type="PANTHER" id="PTHR43213">
    <property type="entry name" value="BIFUNCTIONAL DTTP/UTP PYROPHOSPHATASE/METHYLTRANSFERASE PROTEIN-RELATED"/>
    <property type="match status" value="1"/>
</dbReference>
<dbReference type="KEGG" id="iod:EJO50_13255"/>
<comment type="subcellular location">
    <subcellularLocation>
        <location evidence="4">Cytoplasm</location>
    </subcellularLocation>
</comment>
<dbReference type="EMBL" id="CP034433">
    <property type="protein sequence ID" value="AZN37369.1"/>
    <property type="molecule type" value="Genomic_DNA"/>
</dbReference>
<dbReference type="CDD" id="cd00555">
    <property type="entry name" value="Maf"/>
    <property type="match status" value="1"/>
</dbReference>
<proteinExistence type="inferred from homology"/>
<dbReference type="GO" id="GO:0009117">
    <property type="term" value="P:nucleotide metabolic process"/>
    <property type="evidence" value="ECO:0007669"/>
    <property type="project" value="UniProtKB-KW"/>
</dbReference>
<dbReference type="InterPro" id="IPR029001">
    <property type="entry name" value="ITPase-like_fam"/>
</dbReference>
<feature type="site" description="Important for substrate specificity" evidence="4">
    <location>
        <position position="161"/>
    </location>
</feature>
<protein>
    <recommendedName>
        <fullName evidence="4">dTTP/UTP pyrophosphatase</fullName>
        <shortName evidence="4">dTTPase/UTPase</shortName>
        <ecNumber evidence="4">3.6.1.9</ecNumber>
    </recommendedName>
    <alternativeName>
        <fullName evidence="4">Nucleoside triphosphate pyrophosphatase</fullName>
    </alternativeName>
    <alternativeName>
        <fullName evidence="4">Nucleotide pyrophosphatase</fullName>
        <shortName evidence="4">Nucleotide PPase</shortName>
    </alternativeName>
</protein>
<dbReference type="Gene3D" id="3.90.950.10">
    <property type="match status" value="1"/>
</dbReference>
<dbReference type="InterPro" id="IPR003697">
    <property type="entry name" value="Maf-like"/>
</dbReference>
<name>A0A3S8ZV83_9NEIS</name>
<feature type="site" description="Important for substrate specificity" evidence="4">
    <location>
        <position position="16"/>
    </location>
</feature>
<organism evidence="5 6">
    <name type="scientific">Iodobacter ciconiae</name>
    <dbReference type="NCBI Taxonomy" id="2496266"/>
    <lineage>
        <taxon>Bacteria</taxon>
        <taxon>Pseudomonadati</taxon>
        <taxon>Pseudomonadota</taxon>
        <taxon>Betaproteobacteria</taxon>
        <taxon>Neisseriales</taxon>
        <taxon>Chitinibacteraceae</taxon>
        <taxon>Iodobacter</taxon>
    </lineage>
</organism>
<dbReference type="OrthoDB" id="9807767at2"/>
<evidence type="ECO:0000256" key="3">
    <source>
        <dbReference type="ARBA" id="ARBA00023080"/>
    </source>
</evidence>
<feature type="site" description="Important for substrate specificity" evidence="4">
    <location>
        <position position="79"/>
    </location>
</feature>
<comment type="caution">
    <text evidence="4">Lacks conserved residue(s) required for the propagation of feature annotation.</text>
</comment>
<dbReference type="HAMAP" id="MF_00528">
    <property type="entry name" value="Maf"/>
    <property type="match status" value="1"/>
</dbReference>
<dbReference type="Pfam" id="PF02545">
    <property type="entry name" value="Maf"/>
    <property type="match status" value="1"/>
</dbReference>
<gene>
    <name evidence="5" type="ORF">EJO50_13255</name>
</gene>
<evidence type="ECO:0000256" key="4">
    <source>
        <dbReference type="HAMAP-Rule" id="MF_00528"/>
    </source>
</evidence>
<dbReference type="NCBIfam" id="TIGR00172">
    <property type="entry name" value="maf"/>
    <property type="match status" value="1"/>
</dbReference>
<dbReference type="GO" id="GO:0036221">
    <property type="term" value="F:UTP diphosphatase activity"/>
    <property type="evidence" value="ECO:0007669"/>
    <property type="project" value="RHEA"/>
</dbReference>
<sequence>MPTTLPQLYLASASPRRQELLAQIGVCFERISAPIDEIPFPNEAARDYVLRLAKAKAEAGWQVMLAHGKSPLPVLAADTTVVLDGQILGKPLDTSDAIGMLERLSGRSHDVFTSLGLRTASGTEVVLSISTVTFMPLSPAQIFAYVASGEPMDKAGSYGIQGMAGMFISELQGSFSGVMGLPLHDTAALLARHDLGFLALKP</sequence>
<evidence type="ECO:0000313" key="5">
    <source>
        <dbReference type="EMBL" id="AZN37369.1"/>
    </source>
</evidence>
<keyword evidence="4" id="KW-0963">Cytoplasm</keyword>
<keyword evidence="3 4" id="KW-0546">Nucleotide metabolism</keyword>
<dbReference type="GO" id="GO:0036218">
    <property type="term" value="F:dTTP diphosphatase activity"/>
    <property type="evidence" value="ECO:0007669"/>
    <property type="project" value="RHEA"/>
</dbReference>
<reference evidence="5 6" key="1">
    <citation type="submission" date="2018-12" db="EMBL/GenBank/DDBJ databases">
        <title>Complete genome sequence of Iodobacter sp. H11R3.</title>
        <authorList>
            <person name="Bae J.-W."/>
        </authorList>
    </citation>
    <scope>NUCLEOTIDE SEQUENCE [LARGE SCALE GENOMIC DNA]</scope>
    <source>
        <strain evidence="5 6">H11R3</strain>
    </source>
</reference>
<comment type="function">
    <text evidence="4">Nucleoside triphosphate pyrophosphatase that hydrolyzes dTTP and UTP. May have a dual role in cell division arrest and in preventing the incorporation of modified nucleotides into cellular nucleic acids.</text>
</comment>
<comment type="cofactor">
    <cofactor evidence="1 4">
        <name>a divalent metal cation</name>
        <dbReference type="ChEBI" id="CHEBI:60240"/>
    </cofactor>
</comment>
<dbReference type="EC" id="3.6.1.9" evidence="4"/>
<evidence type="ECO:0000256" key="2">
    <source>
        <dbReference type="ARBA" id="ARBA00022801"/>
    </source>
</evidence>
<evidence type="ECO:0000313" key="6">
    <source>
        <dbReference type="Proteomes" id="UP000282438"/>
    </source>
</evidence>
<dbReference type="SUPFAM" id="SSF52972">
    <property type="entry name" value="ITPase-like"/>
    <property type="match status" value="1"/>
</dbReference>
<feature type="active site" description="Proton acceptor" evidence="4">
    <location>
        <position position="78"/>
    </location>
</feature>
<dbReference type="AlphaFoldDB" id="A0A3S8ZV83"/>
<keyword evidence="2 4" id="KW-0378">Hydrolase</keyword>
<accession>A0A3S8ZV83</accession>
<evidence type="ECO:0000256" key="1">
    <source>
        <dbReference type="ARBA" id="ARBA00001968"/>
    </source>
</evidence>
<comment type="similarity">
    <text evidence="4">Belongs to the Maf family. YhdE subfamily.</text>
</comment>
<keyword evidence="6" id="KW-1185">Reference proteome</keyword>
<dbReference type="RefSeq" id="WP_125974908.1">
    <property type="nucleotide sequence ID" value="NZ_CP034433.1"/>
</dbReference>
<comment type="catalytic activity">
    <reaction evidence="4">
        <text>dTTP + H2O = dTMP + diphosphate + H(+)</text>
        <dbReference type="Rhea" id="RHEA:28534"/>
        <dbReference type="ChEBI" id="CHEBI:15377"/>
        <dbReference type="ChEBI" id="CHEBI:15378"/>
        <dbReference type="ChEBI" id="CHEBI:33019"/>
        <dbReference type="ChEBI" id="CHEBI:37568"/>
        <dbReference type="ChEBI" id="CHEBI:63528"/>
        <dbReference type="EC" id="3.6.1.9"/>
    </reaction>
</comment>
<comment type="catalytic activity">
    <reaction evidence="4">
        <text>UTP + H2O = UMP + diphosphate + H(+)</text>
        <dbReference type="Rhea" id="RHEA:29395"/>
        <dbReference type="ChEBI" id="CHEBI:15377"/>
        <dbReference type="ChEBI" id="CHEBI:15378"/>
        <dbReference type="ChEBI" id="CHEBI:33019"/>
        <dbReference type="ChEBI" id="CHEBI:46398"/>
        <dbReference type="ChEBI" id="CHEBI:57865"/>
        <dbReference type="EC" id="3.6.1.9"/>
    </reaction>
</comment>
<dbReference type="GO" id="GO:0005737">
    <property type="term" value="C:cytoplasm"/>
    <property type="evidence" value="ECO:0007669"/>
    <property type="project" value="UniProtKB-SubCell"/>
</dbReference>